<gene>
    <name evidence="6" type="ORF">DN752_24045</name>
</gene>
<dbReference type="AlphaFoldDB" id="A0A2Z4IRH0"/>
<evidence type="ECO:0000256" key="3">
    <source>
        <dbReference type="ARBA" id="ARBA00023237"/>
    </source>
</evidence>
<reference evidence="6 7" key="1">
    <citation type="submission" date="2018-06" db="EMBL/GenBank/DDBJ databases">
        <title>Echinicola strongylocentroti sp. nov., isolated from a sea urchin Strongylocentrotus intermedius.</title>
        <authorList>
            <person name="Bae S.S."/>
        </authorList>
    </citation>
    <scope>NUCLEOTIDE SEQUENCE [LARGE SCALE GENOMIC DNA]</scope>
    <source>
        <strain evidence="6 7">MEBiC08714</strain>
    </source>
</reference>
<dbReference type="Pfam" id="PF00691">
    <property type="entry name" value="OmpA"/>
    <property type="match status" value="1"/>
</dbReference>
<keyword evidence="3" id="KW-0998">Cell outer membrane</keyword>
<comment type="subcellular location">
    <subcellularLocation>
        <location evidence="1">Cell outer membrane</location>
    </subcellularLocation>
</comment>
<dbReference type="Gene3D" id="3.30.1330.60">
    <property type="entry name" value="OmpA-like domain"/>
    <property type="match status" value="1"/>
</dbReference>
<dbReference type="Proteomes" id="UP000248688">
    <property type="component" value="Chromosome"/>
</dbReference>
<evidence type="ECO:0000313" key="6">
    <source>
        <dbReference type="EMBL" id="AWW33340.1"/>
    </source>
</evidence>
<dbReference type="PANTHER" id="PTHR30329">
    <property type="entry name" value="STATOR ELEMENT OF FLAGELLAR MOTOR COMPLEX"/>
    <property type="match status" value="1"/>
</dbReference>
<dbReference type="InterPro" id="IPR006665">
    <property type="entry name" value="OmpA-like"/>
</dbReference>
<dbReference type="OrthoDB" id="1490539at2"/>
<evidence type="ECO:0000313" key="7">
    <source>
        <dbReference type="Proteomes" id="UP000248688"/>
    </source>
</evidence>
<dbReference type="PRINTS" id="PR01021">
    <property type="entry name" value="OMPADOMAIN"/>
</dbReference>
<feature type="domain" description="OmpA-like" evidence="5">
    <location>
        <begin position="243"/>
        <end position="364"/>
    </location>
</feature>
<dbReference type="InterPro" id="IPR036737">
    <property type="entry name" value="OmpA-like_sf"/>
</dbReference>
<protein>
    <submittedName>
        <fullName evidence="6">OmpA family protein</fullName>
    </submittedName>
</protein>
<dbReference type="InterPro" id="IPR050330">
    <property type="entry name" value="Bact_OuterMem_StrucFunc"/>
</dbReference>
<organism evidence="6 7">
    <name type="scientific">Echinicola strongylocentroti</name>
    <dbReference type="NCBI Taxonomy" id="1795355"/>
    <lineage>
        <taxon>Bacteria</taxon>
        <taxon>Pseudomonadati</taxon>
        <taxon>Bacteroidota</taxon>
        <taxon>Cytophagia</taxon>
        <taxon>Cytophagales</taxon>
        <taxon>Cyclobacteriaceae</taxon>
        <taxon>Echinicola</taxon>
    </lineage>
</organism>
<evidence type="ECO:0000259" key="5">
    <source>
        <dbReference type="PROSITE" id="PS51123"/>
    </source>
</evidence>
<dbReference type="SUPFAM" id="SSF103088">
    <property type="entry name" value="OmpA-like"/>
    <property type="match status" value="1"/>
</dbReference>
<dbReference type="KEGG" id="est:DN752_24045"/>
<evidence type="ECO:0000256" key="1">
    <source>
        <dbReference type="ARBA" id="ARBA00004442"/>
    </source>
</evidence>
<dbReference type="PANTHER" id="PTHR30329:SF21">
    <property type="entry name" value="LIPOPROTEIN YIAD-RELATED"/>
    <property type="match status" value="1"/>
</dbReference>
<sequence length="364" mass="40714">MFQVGFVAAQDQQPSGSAPPTENPSPGKCYVKCITPDEFREETVTVMVKPQHTVLTTYPATFKTVEERVEVKEASKKLNYVPAVYETVEVPYISKEEAKNLKVIPATFQDDLEEIETYPEVGRWEYRILEDCPSANKEDCMVACYVEYPSKSEAVATKTLNSDARTTSTSTSEVKAVYRKEVIKTPARVDEIDIPAKYSTITRQVVDQPARVEEKTIPAVTKTVNKSVLVKKGGMTVWEEVNCELVGSANILPILYELNSAKITPKSVDIIDKNLLSVMRDSPALRIEIMSHTDSRGSDDYNLSLSQQRAQSVVNYLVGKGINRNRLEAKGYGETRLVNKCANGVDCTDAQHQANRRTEFRIIQ</sequence>
<keyword evidence="2 4" id="KW-0472">Membrane</keyword>
<dbReference type="GO" id="GO:0009279">
    <property type="term" value="C:cell outer membrane"/>
    <property type="evidence" value="ECO:0007669"/>
    <property type="project" value="UniProtKB-SubCell"/>
</dbReference>
<name>A0A2Z4IRH0_9BACT</name>
<accession>A0A2Z4IRH0</accession>
<dbReference type="EMBL" id="CP030041">
    <property type="protein sequence ID" value="AWW33340.1"/>
    <property type="molecule type" value="Genomic_DNA"/>
</dbReference>
<dbReference type="CDD" id="cd07185">
    <property type="entry name" value="OmpA_C-like"/>
    <property type="match status" value="1"/>
</dbReference>
<evidence type="ECO:0000256" key="4">
    <source>
        <dbReference type="PROSITE-ProRule" id="PRU00473"/>
    </source>
</evidence>
<keyword evidence="7" id="KW-1185">Reference proteome</keyword>
<dbReference type="InterPro" id="IPR006664">
    <property type="entry name" value="OMP_bac"/>
</dbReference>
<proteinExistence type="predicted"/>
<dbReference type="PROSITE" id="PS51123">
    <property type="entry name" value="OMPA_2"/>
    <property type="match status" value="1"/>
</dbReference>
<evidence type="ECO:0000256" key="2">
    <source>
        <dbReference type="ARBA" id="ARBA00023136"/>
    </source>
</evidence>